<dbReference type="Proteomes" id="UP000239549">
    <property type="component" value="Unassembled WGS sequence"/>
</dbReference>
<organism evidence="1 2">
    <name type="scientific">Desulfocucumis palustris</name>
    <dbReference type="NCBI Taxonomy" id="1898651"/>
    <lineage>
        <taxon>Bacteria</taxon>
        <taxon>Bacillati</taxon>
        <taxon>Bacillota</taxon>
        <taxon>Clostridia</taxon>
        <taxon>Eubacteriales</taxon>
        <taxon>Desulfocucumaceae</taxon>
        <taxon>Desulfocucumis</taxon>
    </lineage>
</organism>
<dbReference type="EMBL" id="BFAV01000097">
    <property type="protein sequence ID" value="GBF33370.1"/>
    <property type="molecule type" value="Genomic_DNA"/>
</dbReference>
<sequence>MTKSKLFANIKKCPFYIYYINQNIIRKEKIYVSGGVFWGIIFWI</sequence>
<comment type="caution">
    <text evidence="1">The sequence shown here is derived from an EMBL/GenBank/DDBJ whole genome shotgun (WGS) entry which is preliminary data.</text>
</comment>
<protein>
    <submittedName>
        <fullName evidence="1">Uncharacterized protein</fullName>
    </submittedName>
</protein>
<dbReference type="AlphaFoldDB" id="A0A2L2XB93"/>
<accession>A0A2L2XB93</accession>
<keyword evidence="2" id="KW-1185">Reference proteome</keyword>
<evidence type="ECO:0000313" key="1">
    <source>
        <dbReference type="EMBL" id="GBF33370.1"/>
    </source>
</evidence>
<reference evidence="2" key="1">
    <citation type="submission" date="2018-02" db="EMBL/GenBank/DDBJ databases">
        <title>Genome sequence of Desulfocucumis palustris strain NAW-5.</title>
        <authorList>
            <person name="Watanabe M."/>
            <person name="Kojima H."/>
            <person name="Fukui M."/>
        </authorList>
    </citation>
    <scope>NUCLEOTIDE SEQUENCE [LARGE SCALE GENOMIC DNA]</scope>
    <source>
        <strain evidence="2">NAW-5</strain>
    </source>
</reference>
<gene>
    <name evidence="1" type="ORF">DCCM_2471</name>
</gene>
<evidence type="ECO:0000313" key="2">
    <source>
        <dbReference type="Proteomes" id="UP000239549"/>
    </source>
</evidence>
<name>A0A2L2XB93_9FIRM</name>
<proteinExistence type="predicted"/>